<keyword evidence="1 2" id="KW-0238">DNA-binding</keyword>
<feature type="DNA-binding region" description="H-T-H motif" evidence="2">
    <location>
        <begin position="25"/>
        <end position="44"/>
    </location>
</feature>
<dbReference type="KEGG" id="vih:AB0763_15615"/>
<accession>A0AB39HJP9</accession>
<evidence type="ECO:0000259" key="3">
    <source>
        <dbReference type="PROSITE" id="PS50977"/>
    </source>
</evidence>
<evidence type="ECO:0000256" key="2">
    <source>
        <dbReference type="PROSITE-ProRule" id="PRU00335"/>
    </source>
</evidence>
<dbReference type="Pfam" id="PF00440">
    <property type="entry name" value="TetR_N"/>
    <property type="match status" value="1"/>
</dbReference>
<dbReference type="RefSeq" id="WP_306099360.1">
    <property type="nucleotide sequence ID" value="NZ_CP162602.1"/>
</dbReference>
<name>A0AB39HJP9_9VIBR</name>
<dbReference type="InterPro" id="IPR001647">
    <property type="entry name" value="HTH_TetR"/>
</dbReference>
<reference evidence="4" key="1">
    <citation type="submission" date="2024-07" db="EMBL/GenBank/DDBJ databases">
        <title>Genome Analysis of a Potential Novel Vibrio Species Secreting pH- and Thermo-stable Alginate Lyase and its Application in Producing Alginate Oligosaccharides.</title>
        <authorList>
            <person name="Huang H."/>
            <person name="Bao K."/>
        </authorList>
    </citation>
    <scope>NUCLEOTIDE SEQUENCE</scope>
    <source>
        <strain evidence="4">HB236076</strain>
        <plasmid evidence="4">p-HB236076</plasmid>
    </source>
</reference>
<geneLocation type="plasmid" evidence="4">
    <name>p-HB236076</name>
</geneLocation>
<dbReference type="SUPFAM" id="SSF46689">
    <property type="entry name" value="Homeodomain-like"/>
    <property type="match status" value="1"/>
</dbReference>
<protein>
    <submittedName>
        <fullName evidence="4">TetR/AcrR family transcriptional regulator</fullName>
    </submittedName>
</protein>
<proteinExistence type="predicted"/>
<organism evidence="4">
    <name type="scientific">Vibrio sp. HB236076</name>
    <dbReference type="NCBI Taxonomy" id="3232307"/>
    <lineage>
        <taxon>Bacteria</taxon>
        <taxon>Pseudomonadati</taxon>
        <taxon>Pseudomonadota</taxon>
        <taxon>Gammaproteobacteria</taxon>
        <taxon>Vibrionales</taxon>
        <taxon>Vibrionaceae</taxon>
        <taxon>Vibrio</taxon>
    </lineage>
</organism>
<dbReference type="InterPro" id="IPR009057">
    <property type="entry name" value="Homeodomain-like_sf"/>
</dbReference>
<gene>
    <name evidence="4" type="ORF">AB0763_15615</name>
</gene>
<dbReference type="AlphaFoldDB" id="A0AB39HJP9"/>
<dbReference type="PROSITE" id="PS50977">
    <property type="entry name" value="HTH_TETR_2"/>
    <property type="match status" value="1"/>
</dbReference>
<evidence type="ECO:0000256" key="1">
    <source>
        <dbReference type="ARBA" id="ARBA00023125"/>
    </source>
</evidence>
<sequence>MNKTHLKIAANLEQAFTQHGFTELGVDGLKEKAQVSLRTLYKYCPSKEEMILLALEHRHQRYLDFISADKASRSAPEALNTFWNQVESWLENEAPNGCLFHGAVAAHPHNTAMFEMLKRHKMDVIEHVMSTTQLWDQKEALYVLYEGVLHSWPVIKKQAITSAIALSLSLCHASKSP</sequence>
<dbReference type="Gene3D" id="1.10.357.10">
    <property type="entry name" value="Tetracycline Repressor, domain 2"/>
    <property type="match status" value="1"/>
</dbReference>
<keyword evidence="4" id="KW-0614">Plasmid</keyword>
<feature type="domain" description="HTH tetR-type" evidence="3">
    <location>
        <begin position="2"/>
        <end position="62"/>
    </location>
</feature>
<dbReference type="EMBL" id="CP162602">
    <property type="protein sequence ID" value="XDK26469.1"/>
    <property type="molecule type" value="Genomic_DNA"/>
</dbReference>
<evidence type="ECO:0000313" key="4">
    <source>
        <dbReference type="EMBL" id="XDK26469.1"/>
    </source>
</evidence>
<dbReference type="GO" id="GO:0003677">
    <property type="term" value="F:DNA binding"/>
    <property type="evidence" value="ECO:0007669"/>
    <property type="project" value="UniProtKB-UniRule"/>
</dbReference>